<evidence type="ECO:0000256" key="1">
    <source>
        <dbReference type="SAM" id="MobiDB-lite"/>
    </source>
</evidence>
<sequence length="327" mass="36691">MKKQHVIIAAVFLMLASCSQNSKYAQEDKSESISDLRIEEDIQSEAASAAVSGEANSKESQNSPAQDYTSSAAAIEGKAFGNRRFVRTSEMKFKVDDVISSTYRVEEIAVQSGGFVVKSEIRNTAEHFNTIKISADSAKLVTYYTLESLLQFRVPSYALDSALKAIAPLVGKMDYRIVEAKEMSLSLLANKLSQQREAGYSKRVENAVDNRKAKLDDVVDAEGNRKESQRSADEAYLANLSLEDRIEFSTVSIRMYQKEVSKTEYVAIAKEDVQYEPPFTEKLIDAFGFGWSMLCGLILFLANLWVFILFIIIGFVGYRQYKKRKTN</sequence>
<evidence type="ECO:0000313" key="5">
    <source>
        <dbReference type="EMBL" id="SHF42473.1"/>
    </source>
</evidence>
<dbReference type="AlphaFoldDB" id="A0A1M5BIM2"/>
<feature type="transmembrane region" description="Helical" evidence="2">
    <location>
        <begin position="289"/>
        <end position="318"/>
    </location>
</feature>
<keyword evidence="6" id="KW-1185">Reference proteome</keyword>
<feature type="chain" id="PRO_5012206146" description="DUF4349 domain-containing protein" evidence="3">
    <location>
        <begin position="26"/>
        <end position="327"/>
    </location>
</feature>
<evidence type="ECO:0000313" key="6">
    <source>
        <dbReference type="Proteomes" id="UP000184480"/>
    </source>
</evidence>
<dbReference type="OrthoDB" id="1092518at2"/>
<organism evidence="5 6">
    <name type="scientific">Dysgonomonas macrotermitis</name>
    <dbReference type="NCBI Taxonomy" id="1346286"/>
    <lineage>
        <taxon>Bacteria</taxon>
        <taxon>Pseudomonadati</taxon>
        <taxon>Bacteroidota</taxon>
        <taxon>Bacteroidia</taxon>
        <taxon>Bacteroidales</taxon>
        <taxon>Dysgonomonadaceae</taxon>
        <taxon>Dysgonomonas</taxon>
    </lineage>
</organism>
<evidence type="ECO:0000259" key="4">
    <source>
        <dbReference type="Pfam" id="PF14257"/>
    </source>
</evidence>
<feature type="domain" description="DUF4349" evidence="4">
    <location>
        <begin position="83"/>
        <end position="318"/>
    </location>
</feature>
<feature type="region of interest" description="Disordered" evidence="1">
    <location>
        <begin position="48"/>
        <end position="69"/>
    </location>
</feature>
<evidence type="ECO:0000256" key="3">
    <source>
        <dbReference type="SAM" id="SignalP"/>
    </source>
</evidence>
<dbReference type="RefSeq" id="WP_082141911.1">
    <property type="nucleotide sequence ID" value="NZ_BBXL01000009.1"/>
</dbReference>
<evidence type="ECO:0000256" key="2">
    <source>
        <dbReference type="SAM" id="Phobius"/>
    </source>
</evidence>
<accession>A0A1M5BIM2</accession>
<dbReference type="STRING" id="1346286.SAMN05444362_10687"/>
<keyword evidence="2" id="KW-0812">Transmembrane</keyword>
<name>A0A1M5BIM2_9BACT</name>
<proteinExistence type="predicted"/>
<keyword evidence="3" id="KW-0732">Signal</keyword>
<gene>
    <name evidence="5" type="ORF">SAMN05444362_10687</name>
</gene>
<keyword evidence="2" id="KW-1133">Transmembrane helix</keyword>
<dbReference type="Pfam" id="PF14257">
    <property type="entry name" value="DUF4349"/>
    <property type="match status" value="1"/>
</dbReference>
<reference evidence="6" key="1">
    <citation type="submission" date="2016-11" db="EMBL/GenBank/DDBJ databases">
        <authorList>
            <person name="Varghese N."/>
            <person name="Submissions S."/>
        </authorList>
    </citation>
    <scope>NUCLEOTIDE SEQUENCE [LARGE SCALE GENOMIC DNA]</scope>
    <source>
        <strain evidence="6">DSM 27370</strain>
    </source>
</reference>
<dbReference type="PROSITE" id="PS51257">
    <property type="entry name" value="PROKAR_LIPOPROTEIN"/>
    <property type="match status" value="1"/>
</dbReference>
<feature type="compositionally biased region" description="Polar residues" evidence="1">
    <location>
        <begin position="58"/>
        <end position="69"/>
    </location>
</feature>
<dbReference type="EMBL" id="FQUC01000006">
    <property type="protein sequence ID" value="SHF42473.1"/>
    <property type="molecule type" value="Genomic_DNA"/>
</dbReference>
<dbReference type="Proteomes" id="UP000184480">
    <property type="component" value="Unassembled WGS sequence"/>
</dbReference>
<feature type="signal peptide" evidence="3">
    <location>
        <begin position="1"/>
        <end position="25"/>
    </location>
</feature>
<protein>
    <recommendedName>
        <fullName evidence="4">DUF4349 domain-containing protein</fullName>
    </recommendedName>
</protein>
<keyword evidence="2" id="KW-0472">Membrane</keyword>
<dbReference type="InterPro" id="IPR025645">
    <property type="entry name" value="DUF4349"/>
</dbReference>